<keyword evidence="3" id="KW-1003">Cell membrane</keyword>
<dbReference type="PANTHER" id="PTHR30012">
    <property type="entry name" value="GENERAL SECRETION PATHWAY PROTEIN"/>
    <property type="match status" value="1"/>
</dbReference>
<feature type="domain" description="Type II secretion system protein GspF" evidence="9">
    <location>
        <begin position="74"/>
        <end position="197"/>
    </location>
</feature>
<reference evidence="10 11" key="1">
    <citation type="submission" date="2017-02" db="EMBL/GenBank/DDBJ databases">
        <authorList>
            <person name="Peterson S.W."/>
        </authorList>
    </citation>
    <scope>NUCLEOTIDE SEQUENCE [LARGE SCALE GENOMIC DNA]</scope>
    <source>
        <strain evidence="10 11">DSM 16080</strain>
    </source>
</reference>
<dbReference type="Proteomes" id="UP000190027">
    <property type="component" value="Unassembled WGS sequence"/>
</dbReference>
<keyword evidence="6 8" id="KW-1133">Transmembrane helix</keyword>
<evidence type="ECO:0000313" key="10">
    <source>
        <dbReference type="EMBL" id="SKA74123.1"/>
    </source>
</evidence>
<evidence type="ECO:0000256" key="3">
    <source>
        <dbReference type="ARBA" id="ARBA00022475"/>
    </source>
</evidence>
<organism evidence="10 11">
    <name type="scientific">Paucidesulfovibrio gracilis DSM 16080</name>
    <dbReference type="NCBI Taxonomy" id="1121449"/>
    <lineage>
        <taxon>Bacteria</taxon>
        <taxon>Pseudomonadati</taxon>
        <taxon>Thermodesulfobacteriota</taxon>
        <taxon>Desulfovibrionia</taxon>
        <taxon>Desulfovibrionales</taxon>
        <taxon>Desulfovibrionaceae</taxon>
        <taxon>Paucidesulfovibrio</taxon>
    </lineage>
</organism>
<evidence type="ECO:0000256" key="4">
    <source>
        <dbReference type="ARBA" id="ARBA00022519"/>
    </source>
</evidence>
<dbReference type="FunFam" id="1.20.81.30:FF:000001">
    <property type="entry name" value="Type II secretion system protein F"/>
    <property type="match status" value="2"/>
</dbReference>
<dbReference type="EMBL" id="FUYC01000002">
    <property type="protein sequence ID" value="SKA74123.1"/>
    <property type="molecule type" value="Genomic_DNA"/>
</dbReference>
<comment type="subcellular location">
    <subcellularLocation>
        <location evidence="1">Cell inner membrane</location>
        <topology evidence="1">Multi-pass membrane protein</topology>
    </subcellularLocation>
</comment>
<evidence type="ECO:0000256" key="8">
    <source>
        <dbReference type="SAM" id="Phobius"/>
    </source>
</evidence>
<evidence type="ECO:0000256" key="2">
    <source>
        <dbReference type="ARBA" id="ARBA00005745"/>
    </source>
</evidence>
<dbReference type="InterPro" id="IPR003004">
    <property type="entry name" value="GspF/PilC"/>
</dbReference>
<keyword evidence="4" id="KW-0997">Cell inner membrane</keyword>
<evidence type="ECO:0000256" key="5">
    <source>
        <dbReference type="ARBA" id="ARBA00022692"/>
    </source>
</evidence>
<evidence type="ECO:0000256" key="7">
    <source>
        <dbReference type="ARBA" id="ARBA00023136"/>
    </source>
</evidence>
<dbReference type="InterPro" id="IPR018076">
    <property type="entry name" value="T2SS_GspF_dom"/>
</dbReference>
<protein>
    <submittedName>
        <fullName evidence="10">Type IV pilus assembly protein PilC</fullName>
    </submittedName>
</protein>
<evidence type="ECO:0000256" key="1">
    <source>
        <dbReference type="ARBA" id="ARBA00004429"/>
    </source>
</evidence>
<feature type="transmembrane region" description="Helical" evidence="8">
    <location>
        <begin position="174"/>
        <end position="200"/>
    </location>
</feature>
<feature type="transmembrane region" description="Helical" evidence="8">
    <location>
        <begin position="220"/>
        <end position="246"/>
    </location>
</feature>
<evidence type="ECO:0000313" key="11">
    <source>
        <dbReference type="Proteomes" id="UP000190027"/>
    </source>
</evidence>
<dbReference type="InterPro" id="IPR042094">
    <property type="entry name" value="T2SS_GspF_sf"/>
</dbReference>
<feature type="transmembrane region" description="Helical" evidence="8">
    <location>
        <begin position="376"/>
        <end position="401"/>
    </location>
</feature>
<accession>A0A1T4WA24</accession>
<dbReference type="Gene3D" id="1.20.81.30">
    <property type="entry name" value="Type II secretion system (T2SS), domain F"/>
    <property type="match status" value="2"/>
</dbReference>
<dbReference type="GO" id="GO:0005886">
    <property type="term" value="C:plasma membrane"/>
    <property type="evidence" value="ECO:0007669"/>
    <property type="project" value="UniProtKB-SubCell"/>
</dbReference>
<dbReference type="PANTHER" id="PTHR30012:SF4">
    <property type="entry name" value="MSHA BIOGENESIS PROTEIN MSHG"/>
    <property type="match status" value="1"/>
</dbReference>
<keyword evidence="7 8" id="KW-0472">Membrane</keyword>
<comment type="similarity">
    <text evidence="2">Belongs to the GSP F family.</text>
</comment>
<dbReference type="STRING" id="1121449.SAMN02745704_00600"/>
<proteinExistence type="inferred from homology"/>
<keyword evidence="5 8" id="KW-0812">Transmembrane</keyword>
<dbReference type="Pfam" id="PF00482">
    <property type="entry name" value="T2SSF"/>
    <property type="match status" value="2"/>
</dbReference>
<sequence length="411" mass="44957">MPVFTYKAMGNDGAKASGTLEAESLEQAYEKLLGQGYIPSMVKPGGRLKTRTETEAGGFATRFTKVKARDVILFTKQLRTMLNAGIPVLQSLQTLLGQMENPKLKAAVEQIAKDIAGGASMYRAFGRQKHIFSNLYSNMIRAGEISGTLIQVLDRLIYIVEHENKVRKDIQSALTYPIIVVVALVVAFVVLVTFVLPNFITMFESQGVELPWPTRVCMGIHAFFVGYWQIAVTGLIAGAFGIWYWAKTDKGRLFFDTLLLSLPILGPVFVKAAMSRFGSIFAILQSSGITVLESVQIISGTIGNAAVAKQFDNVREMLEQGRGLAAPLKQAKYFTPMLVTMVAIGEESGQLEEMLKDVAQHYDYEVEYSVGRMSELLGPVLVACLAGVVGFFALAVMLPMIDMMTSAMAGM</sequence>
<dbReference type="RefSeq" id="WP_078716412.1">
    <property type="nucleotide sequence ID" value="NZ_FUYC01000002.1"/>
</dbReference>
<feature type="domain" description="Type II secretion system protein GspF" evidence="9">
    <location>
        <begin position="281"/>
        <end position="399"/>
    </location>
</feature>
<gene>
    <name evidence="10" type="ORF">SAMN02745704_00600</name>
</gene>
<dbReference type="AlphaFoldDB" id="A0A1T4WA24"/>
<dbReference type="GO" id="GO:0015628">
    <property type="term" value="P:protein secretion by the type II secretion system"/>
    <property type="evidence" value="ECO:0007669"/>
    <property type="project" value="TreeGrafter"/>
</dbReference>
<keyword evidence="11" id="KW-1185">Reference proteome</keyword>
<evidence type="ECO:0000256" key="6">
    <source>
        <dbReference type="ARBA" id="ARBA00022989"/>
    </source>
</evidence>
<dbReference type="PRINTS" id="PR00812">
    <property type="entry name" value="BCTERIALGSPF"/>
</dbReference>
<name>A0A1T4WA24_9BACT</name>
<evidence type="ECO:0000259" key="9">
    <source>
        <dbReference type="Pfam" id="PF00482"/>
    </source>
</evidence>